<accession>A0A1I1BDI9</accession>
<organism evidence="1 2">
    <name type="scientific">Clostridium frigidicarnis</name>
    <dbReference type="NCBI Taxonomy" id="84698"/>
    <lineage>
        <taxon>Bacteria</taxon>
        <taxon>Bacillati</taxon>
        <taxon>Bacillota</taxon>
        <taxon>Clostridia</taxon>
        <taxon>Eubacteriales</taxon>
        <taxon>Clostridiaceae</taxon>
        <taxon>Clostridium</taxon>
    </lineage>
</organism>
<protein>
    <submittedName>
        <fullName evidence="1">Uncharacterized protein</fullName>
    </submittedName>
</protein>
<evidence type="ECO:0000313" key="1">
    <source>
        <dbReference type="EMBL" id="SFB48341.1"/>
    </source>
</evidence>
<dbReference type="AlphaFoldDB" id="A0A1I1BDI9"/>
<gene>
    <name evidence="1" type="ORF">SAMN04488528_11062</name>
</gene>
<keyword evidence="2" id="KW-1185">Reference proteome</keyword>
<dbReference type="EMBL" id="FOKI01000106">
    <property type="protein sequence ID" value="SFB48341.1"/>
    <property type="molecule type" value="Genomic_DNA"/>
</dbReference>
<dbReference type="Proteomes" id="UP000198619">
    <property type="component" value="Unassembled WGS sequence"/>
</dbReference>
<feature type="non-terminal residue" evidence="1">
    <location>
        <position position="105"/>
    </location>
</feature>
<evidence type="ECO:0000313" key="2">
    <source>
        <dbReference type="Proteomes" id="UP000198619"/>
    </source>
</evidence>
<proteinExistence type="predicted"/>
<reference evidence="1 2" key="1">
    <citation type="submission" date="2016-10" db="EMBL/GenBank/DDBJ databases">
        <authorList>
            <person name="de Groot N.N."/>
        </authorList>
    </citation>
    <scope>NUCLEOTIDE SEQUENCE [LARGE SCALE GENOMIC DNA]</scope>
    <source>
        <strain evidence="1 2">DSM 12271</strain>
    </source>
</reference>
<sequence length="105" mass="12571">MEKDLKRFDGYRYWIDQIDRSTESEKFSWGYHNEEYKIGKYSTIIDNDSGLKLKTLCKDNKFLMYSFLVASMKINLSKYMCKKCITIGIPFYNIEDSRKIVYSKV</sequence>
<dbReference type="RefSeq" id="WP_143087370.1">
    <property type="nucleotide sequence ID" value="NZ_FOKI01000106.1"/>
</dbReference>
<name>A0A1I1BDI9_9CLOT</name>